<dbReference type="RefSeq" id="WP_013346959.1">
    <property type="nucleotide sequence ID" value="NC_014541.1"/>
</dbReference>
<dbReference type="STRING" id="550540.Fbal_3455"/>
<proteinExistence type="inferred from homology"/>
<dbReference type="Gene3D" id="2.40.30.170">
    <property type="match status" value="1"/>
</dbReference>
<dbReference type="eggNOG" id="COG1566">
    <property type="taxonomic scope" value="Bacteria"/>
</dbReference>
<name>E1SME4_FERBD</name>
<dbReference type="OrthoDB" id="9793801at2"/>
<dbReference type="Gene3D" id="2.40.50.100">
    <property type="match status" value="1"/>
</dbReference>
<organism evidence="3 4">
    <name type="scientific">Ferrimonas balearica (strain DSM 9799 / CCM 4581 / KCTC 23876 / PAT)</name>
    <dbReference type="NCBI Taxonomy" id="550540"/>
    <lineage>
        <taxon>Bacteria</taxon>
        <taxon>Pseudomonadati</taxon>
        <taxon>Pseudomonadota</taxon>
        <taxon>Gammaproteobacteria</taxon>
        <taxon>Alteromonadales</taxon>
        <taxon>Ferrimonadaceae</taxon>
        <taxon>Ferrimonas</taxon>
    </lineage>
</organism>
<dbReference type="AlphaFoldDB" id="E1SME4"/>
<dbReference type="HOGENOM" id="CLU_018816_6_1_6"/>
<gene>
    <name evidence="3" type="ordered locus">Fbal_3455</name>
</gene>
<dbReference type="Proteomes" id="UP000006683">
    <property type="component" value="Chromosome"/>
</dbReference>
<evidence type="ECO:0000259" key="2">
    <source>
        <dbReference type="Pfam" id="PF25917"/>
    </source>
</evidence>
<accession>E1SME4</accession>
<dbReference type="PANTHER" id="PTHR30438">
    <property type="entry name" value="36 KDA ANTIGEN-RELATED"/>
    <property type="match status" value="1"/>
</dbReference>
<keyword evidence="4" id="KW-1185">Reference proteome</keyword>
<dbReference type="EMBL" id="CP002209">
    <property type="protein sequence ID" value="ADN77653.1"/>
    <property type="molecule type" value="Genomic_DNA"/>
</dbReference>
<protein>
    <submittedName>
        <fullName evidence="3">Secretion protein HlyD family protein</fullName>
    </submittedName>
</protein>
<reference evidence="3 4" key="1">
    <citation type="journal article" date="2010" name="Stand. Genomic Sci.">
        <title>Complete genome sequence of Ferrimonas balearica type strain (PAT).</title>
        <authorList>
            <person name="Nolan M."/>
            <person name="Sikorski J."/>
            <person name="Davenport K."/>
            <person name="Lucas S."/>
            <person name="Glavina Del Rio T."/>
            <person name="Tice H."/>
            <person name="Cheng J."/>
            <person name="Goodwin L."/>
            <person name="Pitluck S."/>
            <person name="Liolios K."/>
            <person name="Ivanova N."/>
            <person name="Mavromatis K."/>
            <person name="Ovchinnikova G."/>
            <person name="Pati A."/>
            <person name="Chen A."/>
            <person name="Palaniappan K."/>
            <person name="Land M."/>
            <person name="Hauser L."/>
            <person name="Chang Y."/>
            <person name="Jeffries C."/>
            <person name="Tapia R."/>
            <person name="Brettin T."/>
            <person name="Detter J."/>
            <person name="Han C."/>
            <person name="Yasawong M."/>
            <person name="Rohde M."/>
            <person name="Tindall B."/>
            <person name="Goker M."/>
            <person name="Woyke T."/>
            <person name="Bristow J."/>
            <person name="Eisen J."/>
            <person name="Markowitz V."/>
            <person name="Hugenholtz P."/>
            <person name="Kyrpides N."/>
            <person name="Klenk H."/>
            <person name="Lapidus A."/>
        </authorList>
    </citation>
    <scope>NUCLEOTIDE SEQUENCE [LARGE SCALE GENOMIC DNA]</scope>
    <source>
        <strain evidence="4">DSM 9799 / CCM 4581 / KCTC 23876 / PAT</strain>
    </source>
</reference>
<dbReference type="PANTHER" id="PTHR30438:SF1">
    <property type="entry name" value="36 KDA ANTIGEN"/>
    <property type="match status" value="1"/>
</dbReference>
<evidence type="ECO:0000313" key="3">
    <source>
        <dbReference type="EMBL" id="ADN77653.1"/>
    </source>
</evidence>
<dbReference type="Gene3D" id="1.10.287.470">
    <property type="entry name" value="Helix hairpin bin"/>
    <property type="match status" value="1"/>
</dbReference>
<dbReference type="GeneID" id="67183669"/>
<dbReference type="InterPro" id="IPR058625">
    <property type="entry name" value="MdtA-like_BSH"/>
</dbReference>
<comment type="similarity">
    <text evidence="1">Belongs to the membrane fusion protein (MFP) (TC 8.A.1) family.</text>
</comment>
<evidence type="ECO:0000256" key="1">
    <source>
        <dbReference type="ARBA" id="ARBA00009477"/>
    </source>
</evidence>
<feature type="domain" description="Multidrug resistance protein MdtA-like barrel-sandwich hybrid" evidence="2">
    <location>
        <begin position="43"/>
        <end position="229"/>
    </location>
</feature>
<sequence>MSKNQTLLVGGAVALLAVLSGWAMYQAYQPKPYRLQGEIEARQYHVSSKVPGRVAELNVRRGDKVVAGDLLYTLSSPELEARLQQAKAGVKAAEAMEAEADAGARRQQIQAARDDWQRALAAANLYKATYQRVQALFDDGVVARQKRDEAYAQWQAAQYQASAAEALYQMAEEGARKETREAAQGQAEAARGQLAEVQAVLADSQMRAPRAGEIAQVLLQEGELAPQGFPVVTLVDMGDAWALFQVREDRLSDFPNGAKVTLRIPALDASFPFEVAYRAVQGEFATWRATESGADFDMRTFEVELRPLQPIAGLRAGMTVLLEP</sequence>
<dbReference type="Pfam" id="PF25917">
    <property type="entry name" value="BSH_RND"/>
    <property type="match status" value="1"/>
</dbReference>
<evidence type="ECO:0000313" key="4">
    <source>
        <dbReference type="Proteomes" id="UP000006683"/>
    </source>
</evidence>
<dbReference type="KEGG" id="fbl:Fbal_3455"/>
<dbReference type="SUPFAM" id="SSF111369">
    <property type="entry name" value="HlyD-like secretion proteins"/>
    <property type="match status" value="2"/>
</dbReference>